<dbReference type="Proteomes" id="UP001303647">
    <property type="component" value="Unassembled WGS sequence"/>
</dbReference>
<keyword evidence="3" id="KW-1185">Reference proteome</keyword>
<name>A0AAN7CL39_9PEZI</name>
<feature type="region of interest" description="Disordered" evidence="1">
    <location>
        <begin position="438"/>
        <end position="465"/>
    </location>
</feature>
<sequence>MSWSPSPLRVSLEAIYPLTVVDGKQLYHALPNVCNIMISLNLLKRKNPILVLPLLGQFLRTHHEADFQQRKAVWTWIYIATYNVGIMNKIFHCTLNHKAQIERWSVFSQEKKKSMLEHLRTGEFGPTIREELAFWEPNTLFGNEGSGQFRKHVDEATTIVWKTVYQWLERIAAKYDLTRREFEYYCTIQTPRGRVFYPYHVLSRPQAQKHWGWHTLFAVARGMLVTMQTACNRHAEAAGLGENQMNPLRLIYWWTHHLCQKIQGIKRERPGLPTWGIPVVPWSGNVFKASLCKNQDHGIAMIFGLEPFKGTEFDPVKHFDLARCTITIDTKATNWSMSNYPSESWGLIPQMLSMVPLCHPFWQVHDSLGLEPWVGRWRPDTQPQPPKRTSTVEIPLMPIDHWFDNSTSHIFRCMECAVEFQSAGLLAAARNFGVTPTGFDSTSTPSISTYGGTSANGKVAGKPLP</sequence>
<feature type="compositionally biased region" description="Polar residues" evidence="1">
    <location>
        <begin position="438"/>
        <end position="456"/>
    </location>
</feature>
<proteinExistence type="predicted"/>
<evidence type="ECO:0000313" key="3">
    <source>
        <dbReference type="Proteomes" id="UP001303647"/>
    </source>
</evidence>
<evidence type="ECO:0000256" key="1">
    <source>
        <dbReference type="SAM" id="MobiDB-lite"/>
    </source>
</evidence>
<gene>
    <name evidence="2" type="ORF">C7999DRAFT_45057</name>
</gene>
<accession>A0AAN7CL39</accession>
<evidence type="ECO:0000313" key="2">
    <source>
        <dbReference type="EMBL" id="KAK4243037.1"/>
    </source>
</evidence>
<protein>
    <submittedName>
        <fullName evidence="2">Uncharacterized protein</fullName>
    </submittedName>
</protein>
<comment type="caution">
    <text evidence="2">The sequence shown here is derived from an EMBL/GenBank/DDBJ whole genome shotgun (WGS) entry which is preliminary data.</text>
</comment>
<dbReference type="EMBL" id="MU857904">
    <property type="protein sequence ID" value="KAK4243037.1"/>
    <property type="molecule type" value="Genomic_DNA"/>
</dbReference>
<organism evidence="2 3">
    <name type="scientific">Corynascus novoguineensis</name>
    <dbReference type="NCBI Taxonomy" id="1126955"/>
    <lineage>
        <taxon>Eukaryota</taxon>
        <taxon>Fungi</taxon>
        <taxon>Dikarya</taxon>
        <taxon>Ascomycota</taxon>
        <taxon>Pezizomycotina</taxon>
        <taxon>Sordariomycetes</taxon>
        <taxon>Sordariomycetidae</taxon>
        <taxon>Sordariales</taxon>
        <taxon>Chaetomiaceae</taxon>
        <taxon>Corynascus</taxon>
    </lineage>
</organism>
<reference evidence="2" key="1">
    <citation type="journal article" date="2023" name="Mol. Phylogenet. Evol.">
        <title>Genome-scale phylogeny and comparative genomics of the fungal order Sordariales.</title>
        <authorList>
            <person name="Hensen N."/>
            <person name="Bonometti L."/>
            <person name="Westerberg I."/>
            <person name="Brannstrom I.O."/>
            <person name="Guillou S."/>
            <person name="Cros-Aarteil S."/>
            <person name="Calhoun S."/>
            <person name="Haridas S."/>
            <person name="Kuo A."/>
            <person name="Mondo S."/>
            <person name="Pangilinan J."/>
            <person name="Riley R."/>
            <person name="LaButti K."/>
            <person name="Andreopoulos B."/>
            <person name="Lipzen A."/>
            <person name="Chen C."/>
            <person name="Yan M."/>
            <person name="Daum C."/>
            <person name="Ng V."/>
            <person name="Clum A."/>
            <person name="Steindorff A."/>
            <person name="Ohm R.A."/>
            <person name="Martin F."/>
            <person name="Silar P."/>
            <person name="Natvig D.O."/>
            <person name="Lalanne C."/>
            <person name="Gautier V."/>
            <person name="Ament-Velasquez S.L."/>
            <person name="Kruys A."/>
            <person name="Hutchinson M.I."/>
            <person name="Powell A.J."/>
            <person name="Barry K."/>
            <person name="Miller A.N."/>
            <person name="Grigoriev I.V."/>
            <person name="Debuchy R."/>
            <person name="Gladieux P."/>
            <person name="Hiltunen Thoren M."/>
            <person name="Johannesson H."/>
        </authorList>
    </citation>
    <scope>NUCLEOTIDE SEQUENCE</scope>
    <source>
        <strain evidence="2">CBS 359.72</strain>
    </source>
</reference>
<reference evidence="2" key="2">
    <citation type="submission" date="2023-05" db="EMBL/GenBank/DDBJ databases">
        <authorList>
            <consortium name="Lawrence Berkeley National Laboratory"/>
            <person name="Steindorff A."/>
            <person name="Hensen N."/>
            <person name="Bonometti L."/>
            <person name="Westerberg I."/>
            <person name="Brannstrom I.O."/>
            <person name="Guillou S."/>
            <person name="Cros-Aarteil S."/>
            <person name="Calhoun S."/>
            <person name="Haridas S."/>
            <person name="Kuo A."/>
            <person name="Mondo S."/>
            <person name="Pangilinan J."/>
            <person name="Riley R."/>
            <person name="Labutti K."/>
            <person name="Andreopoulos B."/>
            <person name="Lipzen A."/>
            <person name="Chen C."/>
            <person name="Yanf M."/>
            <person name="Daum C."/>
            <person name="Ng V."/>
            <person name="Clum A."/>
            <person name="Ohm R."/>
            <person name="Martin F."/>
            <person name="Silar P."/>
            <person name="Natvig D."/>
            <person name="Lalanne C."/>
            <person name="Gautier V."/>
            <person name="Ament-Velasquez S.L."/>
            <person name="Kruys A."/>
            <person name="Hutchinson M.I."/>
            <person name="Powell A.J."/>
            <person name="Barry K."/>
            <person name="Miller A.N."/>
            <person name="Grigoriev I.V."/>
            <person name="Debuchy R."/>
            <person name="Gladieux P."/>
            <person name="Thoren M.H."/>
            <person name="Johannesson H."/>
        </authorList>
    </citation>
    <scope>NUCLEOTIDE SEQUENCE</scope>
    <source>
        <strain evidence="2">CBS 359.72</strain>
    </source>
</reference>
<dbReference type="AlphaFoldDB" id="A0AAN7CL39"/>